<dbReference type="PROSITE" id="PS51257">
    <property type="entry name" value="PROKAR_LIPOPROTEIN"/>
    <property type="match status" value="1"/>
</dbReference>
<evidence type="ECO:0000259" key="4">
    <source>
        <dbReference type="Pfam" id="PF22873"/>
    </source>
</evidence>
<dbReference type="InterPro" id="IPR053897">
    <property type="entry name" value="Oaf_C"/>
</dbReference>
<dbReference type="PANTHER" id="PTHR13423:SF2">
    <property type="entry name" value="OUT AT FIRST PROTEIN HOMOLOG"/>
    <property type="match status" value="1"/>
</dbReference>
<dbReference type="STRING" id="8078.ENSFHEP00000004978"/>
<sequence length="296" mass="33261">MNSGLRVSPRLFALTGVAFASSGMFAGCTAVASVRTLARLCALVLVVAAGLGSELRVRVRLSDGLVTEELLEADTERDSISLEFKQGDGTLITFLADFKQEVKIFRALILGELERGQNQYQALCFVSRLNRNEIIPSESMARLRQKNPHVIRLAEERKGLEQLTMSAAVNLSRAWQLSSHIRNMCSEAHEAIYTREADMKHWLEKGVDGSMFEVLPRTTEAPGFQACHSTKDLWQPCLCTYGLRLEWYPCLLKYCRSRDGAAKGATYKCGIRSCSKGYHFTYYVPQKQLCLWDEET</sequence>
<evidence type="ECO:0000256" key="2">
    <source>
        <dbReference type="ARBA" id="ARBA00021639"/>
    </source>
</evidence>
<dbReference type="AlphaFoldDB" id="A0A3Q2SWS8"/>
<name>A0A3Q2SWS8_FUNHE</name>
<keyword evidence="6" id="KW-1185">Reference proteome</keyword>
<feature type="domain" description="Out at first protein BRICHOS-like" evidence="3">
    <location>
        <begin position="53"/>
        <end position="202"/>
    </location>
</feature>
<evidence type="ECO:0000259" key="3">
    <source>
        <dbReference type="Pfam" id="PF14941"/>
    </source>
</evidence>
<dbReference type="PANTHER" id="PTHR13423">
    <property type="entry name" value="OUT AT FIRST"/>
    <property type="match status" value="1"/>
</dbReference>
<organism evidence="5 6">
    <name type="scientific">Fundulus heteroclitus</name>
    <name type="common">Killifish</name>
    <name type="synonym">Mummichog</name>
    <dbReference type="NCBI Taxonomy" id="8078"/>
    <lineage>
        <taxon>Eukaryota</taxon>
        <taxon>Metazoa</taxon>
        <taxon>Chordata</taxon>
        <taxon>Craniata</taxon>
        <taxon>Vertebrata</taxon>
        <taxon>Euteleostomi</taxon>
        <taxon>Actinopterygii</taxon>
        <taxon>Neopterygii</taxon>
        <taxon>Teleostei</taxon>
        <taxon>Neoteleostei</taxon>
        <taxon>Acanthomorphata</taxon>
        <taxon>Ovalentaria</taxon>
        <taxon>Atherinomorphae</taxon>
        <taxon>Cyprinodontiformes</taxon>
        <taxon>Fundulidae</taxon>
        <taxon>Fundulus</taxon>
    </lineage>
</organism>
<dbReference type="InterPro" id="IPR026315">
    <property type="entry name" value="Oaf"/>
</dbReference>
<dbReference type="CTD" id="571744"/>
<reference evidence="5" key="1">
    <citation type="submission" date="2025-08" db="UniProtKB">
        <authorList>
            <consortium name="Ensembl"/>
        </authorList>
    </citation>
    <scope>IDENTIFICATION</scope>
</reference>
<dbReference type="Ensembl" id="ENSFHET00000007934.1">
    <property type="protein sequence ID" value="ENSFHEP00000004978.1"/>
    <property type="gene ID" value="ENSFHEG00000000155.1"/>
</dbReference>
<feature type="domain" description="Out at first C-terminal" evidence="4">
    <location>
        <begin position="226"/>
        <end position="294"/>
    </location>
</feature>
<dbReference type="GeneTree" id="ENSGT00390000012008"/>
<dbReference type="Pfam" id="PF22873">
    <property type="entry name" value="OAF_C"/>
    <property type="match status" value="1"/>
</dbReference>
<dbReference type="InterPro" id="IPR053894">
    <property type="entry name" value="OAF_N"/>
</dbReference>
<evidence type="ECO:0000256" key="1">
    <source>
        <dbReference type="ARBA" id="ARBA00005786"/>
    </source>
</evidence>
<reference evidence="5" key="2">
    <citation type="submission" date="2025-09" db="UniProtKB">
        <authorList>
            <consortium name="Ensembl"/>
        </authorList>
    </citation>
    <scope>IDENTIFICATION</scope>
</reference>
<dbReference type="Pfam" id="PF14941">
    <property type="entry name" value="OAF_N"/>
    <property type="match status" value="1"/>
</dbReference>
<evidence type="ECO:0000313" key="6">
    <source>
        <dbReference type="Proteomes" id="UP000265000"/>
    </source>
</evidence>
<evidence type="ECO:0000313" key="5">
    <source>
        <dbReference type="Ensembl" id="ENSFHEP00000004978.1"/>
    </source>
</evidence>
<dbReference type="GeneID" id="105930072"/>
<accession>A0A3Q2SWS8</accession>
<comment type="similarity">
    <text evidence="1">Belongs to the OAF family.</text>
</comment>
<proteinExistence type="inferred from homology"/>
<protein>
    <recommendedName>
        <fullName evidence="2">Out at first protein homolog</fullName>
    </recommendedName>
</protein>
<dbReference type="OrthoDB" id="5947176at2759"/>
<dbReference type="Proteomes" id="UP000265000">
    <property type="component" value="Unplaced"/>
</dbReference>